<accession>A0A2P5YMX2</accession>
<gene>
    <name evidence="1" type="ORF">GOBAR_AA03676</name>
</gene>
<dbReference type="AlphaFoldDB" id="A0A2P5YMX2"/>
<dbReference type="Proteomes" id="UP000239757">
    <property type="component" value="Unassembled WGS sequence"/>
</dbReference>
<sequence length="108" mass="12087">MMKIWWSTGSENPQPVELFAELENLELVENDVKDFSNPDVDEVSNDIDDEGSDEVEDIYSLLFSNPSRGIVLQNELGGDMLNVDPDATLASEFPKYADILLVHRLASN</sequence>
<proteinExistence type="predicted"/>
<protein>
    <submittedName>
        <fullName evidence="1">Uncharacterized protein</fullName>
    </submittedName>
</protein>
<evidence type="ECO:0000313" key="1">
    <source>
        <dbReference type="EMBL" id="PPS16923.1"/>
    </source>
</evidence>
<evidence type="ECO:0000313" key="2">
    <source>
        <dbReference type="Proteomes" id="UP000239757"/>
    </source>
</evidence>
<dbReference type="EMBL" id="KZ662986">
    <property type="protein sequence ID" value="PPS16923.1"/>
    <property type="molecule type" value="Genomic_DNA"/>
</dbReference>
<organism evidence="1 2">
    <name type="scientific">Gossypium barbadense</name>
    <name type="common">Sea Island cotton</name>
    <name type="synonym">Hibiscus barbadensis</name>
    <dbReference type="NCBI Taxonomy" id="3634"/>
    <lineage>
        <taxon>Eukaryota</taxon>
        <taxon>Viridiplantae</taxon>
        <taxon>Streptophyta</taxon>
        <taxon>Embryophyta</taxon>
        <taxon>Tracheophyta</taxon>
        <taxon>Spermatophyta</taxon>
        <taxon>Magnoliopsida</taxon>
        <taxon>eudicotyledons</taxon>
        <taxon>Gunneridae</taxon>
        <taxon>Pentapetalae</taxon>
        <taxon>rosids</taxon>
        <taxon>malvids</taxon>
        <taxon>Malvales</taxon>
        <taxon>Malvaceae</taxon>
        <taxon>Malvoideae</taxon>
        <taxon>Gossypium</taxon>
    </lineage>
</organism>
<reference evidence="1 2" key="1">
    <citation type="submission" date="2015-01" db="EMBL/GenBank/DDBJ databases">
        <title>Genome of allotetraploid Gossypium barbadense reveals genomic plasticity and fiber elongation in cotton evolution.</title>
        <authorList>
            <person name="Chen X."/>
            <person name="Liu X."/>
            <person name="Zhao B."/>
            <person name="Zheng H."/>
            <person name="Hu Y."/>
            <person name="Lu G."/>
            <person name="Yang C."/>
            <person name="Chen J."/>
            <person name="Shan C."/>
            <person name="Zhang L."/>
            <person name="Zhou Y."/>
            <person name="Wang L."/>
            <person name="Guo W."/>
            <person name="Bai Y."/>
            <person name="Ruan J."/>
            <person name="Shangguan X."/>
            <person name="Mao Y."/>
            <person name="Jiang J."/>
            <person name="Zhu Y."/>
            <person name="Lei J."/>
            <person name="Kang H."/>
            <person name="Chen S."/>
            <person name="He X."/>
            <person name="Wang R."/>
            <person name="Wang Y."/>
            <person name="Chen J."/>
            <person name="Wang L."/>
            <person name="Yu S."/>
            <person name="Wang B."/>
            <person name="Wei J."/>
            <person name="Song S."/>
            <person name="Lu X."/>
            <person name="Gao Z."/>
            <person name="Gu W."/>
            <person name="Deng X."/>
            <person name="Ma D."/>
            <person name="Wang S."/>
            <person name="Liang W."/>
            <person name="Fang L."/>
            <person name="Cai C."/>
            <person name="Zhu X."/>
            <person name="Zhou B."/>
            <person name="Zhang Y."/>
            <person name="Chen Z."/>
            <person name="Xu S."/>
            <person name="Zhu R."/>
            <person name="Wang S."/>
            <person name="Zhang T."/>
            <person name="Zhao G."/>
        </authorList>
    </citation>
    <scope>NUCLEOTIDE SEQUENCE [LARGE SCALE GENOMIC DNA]</scope>
    <source>
        <strain evidence="2">cv. Xinhai21</strain>
        <tissue evidence="1">Leaf</tissue>
    </source>
</reference>
<name>A0A2P5YMX2_GOSBA</name>